<dbReference type="PANTHER" id="PTHR45977">
    <property type="entry name" value="TARGET OF ERK KINASE MPK-1"/>
    <property type="match status" value="1"/>
</dbReference>
<comment type="subcellular location">
    <subcellularLocation>
        <location evidence="2">Membrane</location>
        <topology evidence="2">Multi-pass membrane protein</topology>
    </subcellularLocation>
</comment>
<keyword evidence="8" id="KW-0833">Ubl conjugation pathway</keyword>
<evidence type="ECO:0000256" key="10">
    <source>
        <dbReference type="ARBA" id="ARBA00022989"/>
    </source>
</evidence>
<evidence type="ECO:0000256" key="6">
    <source>
        <dbReference type="ARBA" id="ARBA00022723"/>
    </source>
</evidence>
<evidence type="ECO:0000313" key="15">
    <source>
        <dbReference type="EMBL" id="EIJ88752.1"/>
    </source>
</evidence>
<dbReference type="VEuPathDB" id="MicrosporidiaDB:NEQG_01442"/>
<protein>
    <recommendedName>
        <fullName evidence="3">RING-type E3 ubiquitin transferase</fullName>
        <ecNumber evidence="3">2.3.2.27</ecNumber>
    </recommendedName>
</protein>
<organism evidence="15 16">
    <name type="scientific">Nematocida parisii (strain ERTm3)</name>
    <name type="common">Nematode killer fungus</name>
    <dbReference type="NCBI Taxonomy" id="935791"/>
    <lineage>
        <taxon>Eukaryota</taxon>
        <taxon>Fungi</taxon>
        <taxon>Fungi incertae sedis</taxon>
        <taxon>Microsporidia</taxon>
        <taxon>Nematocida</taxon>
    </lineage>
</organism>
<keyword evidence="10" id="KW-1133">Transmembrane helix</keyword>
<dbReference type="Gene3D" id="3.30.40.10">
    <property type="entry name" value="Zinc/RING finger domain, C3HC4 (zinc finger)"/>
    <property type="match status" value="1"/>
</dbReference>
<comment type="catalytic activity">
    <reaction evidence="1">
        <text>S-ubiquitinyl-[E2 ubiquitin-conjugating enzyme]-L-cysteine + [acceptor protein]-L-lysine = [E2 ubiquitin-conjugating enzyme]-L-cysteine + N(6)-ubiquitinyl-[acceptor protein]-L-lysine.</text>
        <dbReference type="EC" id="2.3.2.27"/>
    </reaction>
</comment>
<dbReference type="InterPro" id="IPR001841">
    <property type="entry name" value="Znf_RING"/>
</dbReference>
<dbReference type="SUPFAM" id="SSF57850">
    <property type="entry name" value="RING/U-box"/>
    <property type="match status" value="1"/>
</dbReference>
<evidence type="ECO:0000256" key="1">
    <source>
        <dbReference type="ARBA" id="ARBA00000900"/>
    </source>
</evidence>
<dbReference type="InParanoid" id="I3EHQ5"/>
<evidence type="ECO:0000256" key="2">
    <source>
        <dbReference type="ARBA" id="ARBA00004141"/>
    </source>
</evidence>
<evidence type="ECO:0000256" key="3">
    <source>
        <dbReference type="ARBA" id="ARBA00012483"/>
    </source>
</evidence>
<evidence type="ECO:0000256" key="5">
    <source>
        <dbReference type="ARBA" id="ARBA00022692"/>
    </source>
</evidence>
<dbReference type="PANTHER" id="PTHR45977:SF4">
    <property type="entry name" value="RING-TYPE DOMAIN-CONTAINING PROTEIN"/>
    <property type="match status" value="1"/>
</dbReference>
<dbReference type="EMBL" id="GL870878">
    <property type="protein sequence ID" value="EIJ88752.1"/>
    <property type="molecule type" value="Genomic_DNA"/>
</dbReference>
<proteinExistence type="predicted"/>
<evidence type="ECO:0000256" key="12">
    <source>
        <dbReference type="PROSITE-ProRule" id="PRU00175"/>
    </source>
</evidence>
<name>I3EHQ5_NEMP3</name>
<keyword evidence="16" id="KW-1185">Reference proteome</keyword>
<evidence type="ECO:0000256" key="4">
    <source>
        <dbReference type="ARBA" id="ARBA00022679"/>
    </source>
</evidence>
<dbReference type="Pfam" id="PF13639">
    <property type="entry name" value="zf-RING_2"/>
    <property type="match status" value="1"/>
</dbReference>
<evidence type="ECO:0000313" key="16">
    <source>
        <dbReference type="Proteomes" id="UP000002872"/>
    </source>
</evidence>
<gene>
    <name evidence="15" type="ORF">NEQG_01442</name>
</gene>
<evidence type="ECO:0000256" key="9">
    <source>
        <dbReference type="ARBA" id="ARBA00022833"/>
    </source>
</evidence>
<dbReference type="AlphaFoldDB" id="I3EHQ5"/>
<dbReference type="EC" id="2.3.2.27" evidence="3"/>
<dbReference type="SMART" id="SM00184">
    <property type="entry name" value="RING"/>
    <property type="match status" value="1"/>
</dbReference>
<keyword evidence="6" id="KW-0479">Metal-binding</keyword>
<feature type="domain" description="RING-type" evidence="14">
    <location>
        <begin position="150"/>
        <end position="192"/>
    </location>
</feature>
<dbReference type="GO" id="GO:0016567">
    <property type="term" value="P:protein ubiquitination"/>
    <property type="evidence" value="ECO:0007669"/>
    <property type="project" value="TreeGrafter"/>
</dbReference>
<evidence type="ECO:0000259" key="14">
    <source>
        <dbReference type="PROSITE" id="PS50089"/>
    </source>
</evidence>
<dbReference type="GO" id="GO:0016020">
    <property type="term" value="C:membrane"/>
    <property type="evidence" value="ECO:0007669"/>
    <property type="project" value="UniProtKB-SubCell"/>
</dbReference>
<evidence type="ECO:0000256" key="13">
    <source>
        <dbReference type="SAM" id="MobiDB-lite"/>
    </source>
</evidence>
<feature type="region of interest" description="Disordered" evidence="13">
    <location>
        <begin position="1"/>
        <end position="55"/>
    </location>
</feature>
<reference evidence="15" key="1">
    <citation type="submission" date="2011-01" db="EMBL/GenBank/DDBJ databases">
        <title>The Genome Sequence of Nematocida parisii strain ERTm3.</title>
        <authorList>
            <consortium name="The Broad Institute Genome Sequencing Platform"/>
            <consortium name="The Broad Institute Genome Sequencing Center for Infectious Disease"/>
            <person name="Cuomo C."/>
            <person name="Troemel E."/>
            <person name="Young S.K."/>
            <person name="Zeng Q."/>
            <person name="Gargeya S."/>
            <person name="Fitzgerald M."/>
            <person name="Haas B."/>
            <person name="Abouelleil A."/>
            <person name="Alvarado L."/>
            <person name="Arachchi H.M."/>
            <person name="Berlin A."/>
            <person name="Chapman S.B."/>
            <person name="Gearin G."/>
            <person name="Goldberg J."/>
            <person name="Griggs A."/>
            <person name="Gujja S."/>
            <person name="Hansen M."/>
            <person name="Heiman D."/>
            <person name="Howarth C."/>
            <person name="Larimer J."/>
            <person name="Lui A."/>
            <person name="MacDonald P.J.P."/>
            <person name="McCowen C."/>
            <person name="Montmayeur A."/>
            <person name="Murphy C."/>
            <person name="Neiman D."/>
            <person name="Pearson M."/>
            <person name="Priest M."/>
            <person name="Roberts A."/>
            <person name="Saif S."/>
            <person name="Shea T."/>
            <person name="Sisk P."/>
            <person name="Stolte C."/>
            <person name="Sykes S."/>
            <person name="Wortman J."/>
            <person name="Nusbaum C."/>
            <person name="Birren B."/>
        </authorList>
    </citation>
    <scope>NUCLEOTIDE SEQUENCE</scope>
    <source>
        <strain evidence="15">ERTm3</strain>
    </source>
</reference>
<accession>I3EHQ5</accession>
<keyword evidence="5" id="KW-0812">Transmembrane</keyword>
<sequence>MFPEAREARSTMIGAEALSSVDSTPSSPDVHVEGSAQPENRETGEEEPASETASPQYIPLDVFRAILLAVQSIRENPLPQDFINSAEFDTFFNNVPNESSTEQNSPHARSIIFTITYYLEENSPQRKTVGKEDLEAEIPEVKAEGGEGECPICLQNIEKEETIRKLICHHTFHSECVSEWLTSYSNECPMCRKEAVPLPVEESTK</sequence>
<dbReference type="Proteomes" id="UP000002872">
    <property type="component" value="Unassembled WGS sequence"/>
</dbReference>
<dbReference type="GO" id="GO:0006511">
    <property type="term" value="P:ubiquitin-dependent protein catabolic process"/>
    <property type="evidence" value="ECO:0007669"/>
    <property type="project" value="TreeGrafter"/>
</dbReference>
<keyword evidence="11" id="KW-0472">Membrane</keyword>
<dbReference type="OrthoDB" id="8062037at2759"/>
<dbReference type="InterPro" id="IPR013083">
    <property type="entry name" value="Znf_RING/FYVE/PHD"/>
</dbReference>
<keyword evidence="7 12" id="KW-0863">Zinc-finger</keyword>
<keyword evidence="4" id="KW-0808">Transferase</keyword>
<dbReference type="GO" id="GO:0008270">
    <property type="term" value="F:zinc ion binding"/>
    <property type="evidence" value="ECO:0007669"/>
    <property type="project" value="UniProtKB-KW"/>
</dbReference>
<dbReference type="CDD" id="cd16448">
    <property type="entry name" value="RING-H2"/>
    <property type="match status" value="1"/>
</dbReference>
<evidence type="ECO:0000256" key="11">
    <source>
        <dbReference type="ARBA" id="ARBA00023136"/>
    </source>
</evidence>
<dbReference type="HOGENOM" id="CLU_088312_0_0_1"/>
<dbReference type="PROSITE" id="PS50089">
    <property type="entry name" value="ZF_RING_2"/>
    <property type="match status" value="1"/>
</dbReference>
<dbReference type="GO" id="GO:0061630">
    <property type="term" value="F:ubiquitin protein ligase activity"/>
    <property type="evidence" value="ECO:0007669"/>
    <property type="project" value="UniProtKB-EC"/>
</dbReference>
<evidence type="ECO:0000256" key="8">
    <source>
        <dbReference type="ARBA" id="ARBA00022786"/>
    </source>
</evidence>
<feature type="compositionally biased region" description="Low complexity" evidence="13">
    <location>
        <begin position="19"/>
        <end position="29"/>
    </location>
</feature>
<evidence type="ECO:0000256" key="7">
    <source>
        <dbReference type="ARBA" id="ARBA00022771"/>
    </source>
</evidence>
<keyword evidence="9" id="KW-0862">Zinc</keyword>